<keyword evidence="4" id="KW-1185">Reference proteome</keyword>
<gene>
    <name evidence="3" type="ORF">SAMN04487948_101357</name>
</gene>
<protein>
    <submittedName>
        <fullName evidence="3">Predicted nucleic acid-binding protein, contains Zn-ribbon domain</fullName>
    </submittedName>
</protein>
<dbReference type="RefSeq" id="WP_089820731.1">
    <property type="nucleotide sequence ID" value="NZ_FODV01000001.1"/>
</dbReference>
<dbReference type="Proteomes" id="UP000199126">
    <property type="component" value="Unassembled WGS sequence"/>
</dbReference>
<evidence type="ECO:0000256" key="2">
    <source>
        <dbReference type="SAM" id="MobiDB-lite"/>
    </source>
</evidence>
<proteinExistence type="predicted"/>
<feature type="region of interest" description="Disordered" evidence="2">
    <location>
        <begin position="214"/>
        <end position="238"/>
    </location>
</feature>
<dbReference type="EMBL" id="FODV01000001">
    <property type="protein sequence ID" value="SEO25420.1"/>
    <property type="molecule type" value="Genomic_DNA"/>
</dbReference>
<organism evidence="3 4">
    <name type="scientific">Halogranum amylolyticum</name>
    <dbReference type="NCBI Taxonomy" id="660520"/>
    <lineage>
        <taxon>Archaea</taxon>
        <taxon>Methanobacteriati</taxon>
        <taxon>Methanobacteriota</taxon>
        <taxon>Stenosarchaea group</taxon>
        <taxon>Halobacteria</taxon>
        <taxon>Halobacteriales</taxon>
        <taxon>Haloferacaceae</taxon>
    </lineage>
</organism>
<dbReference type="AlphaFoldDB" id="A0A1H8N774"/>
<sequence length="238" mass="25935">MARAVLAYRLVEEEGETLATVDRSQERLTEAVDRLESRVGAVEDDLDAKIDDVRSRVVQVKREADAKAPADHDHPALDERVDAAGSTATEALAELDRLDERVDRGFENYEEILTYLRETTDDLDDDVDRLVRTLVDLRERTATLEATLARRTAAADLQREANRHGVTQASCGDCGSTVHLGLLSAPRCPHCDRGFTGLEPARGFFGSATLSVGDRPALAGETTDSSSTAEPRQAGDDD</sequence>
<evidence type="ECO:0000256" key="1">
    <source>
        <dbReference type="SAM" id="Coils"/>
    </source>
</evidence>
<evidence type="ECO:0000313" key="3">
    <source>
        <dbReference type="EMBL" id="SEO25420.1"/>
    </source>
</evidence>
<dbReference type="OrthoDB" id="178000at2157"/>
<evidence type="ECO:0000313" key="4">
    <source>
        <dbReference type="Proteomes" id="UP000199126"/>
    </source>
</evidence>
<feature type="coiled-coil region" evidence="1">
    <location>
        <begin position="18"/>
        <end position="63"/>
    </location>
</feature>
<keyword evidence="1" id="KW-0175">Coiled coil</keyword>
<name>A0A1H8N774_9EURY</name>
<dbReference type="Gene3D" id="1.10.287.1490">
    <property type="match status" value="1"/>
</dbReference>
<reference evidence="4" key="1">
    <citation type="submission" date="2016-10" db="EMBL/GenBank/DDBJ databases">
        <authorList>
            <person name="Varghese N."/>
            <person name="Submissions S."/>
        </authorList>
    </citation>
    <scope>NUCLEOTIDE SEQUENCE [LARGE SCALE GENOMIC DNA]</scope>
    <source>
        <strain evidence="4">CGMCC 1.10121</strain>
    </source>
</reference>
<accession>A0A1H8N774</accession>